<feature type="repeat" description="PPR" evidence="2">
    <location>
        <begin position="228"/>
        <end position="262"/>
    </location>
</feature>
<dbReference type="PROSITE" id="PS51375">
    <property type="entry name" value="PPR"/>
    <property type="match status" value="7"/>
</dbReference>
<dbReference type="Pfam" id="PF13041">
    <property type="entry name" value="PPR_2"/>
    <property type="match status" value="3"/>
</dbReference>
<accession>A0A8T2QPG2</accession>
<dbReference type="SUPFAM" id="SSF48452">
    <property type="entry name" value="TPR-like"/>
    <property type="match status" value="1"/>
</dbReference>
<feature type="repeat" description="PPR" evidence="2">
    <location>
        <begin position="399"/>
        <end position="429"/>
    </location>
</feature>
<dbReference type="Pfam" id="PF12854">
    <property type="entry name" value="PPR_1"/>
    <property type="match status" value="1"/>
</dbReference>
<dbReference type="PANTHER" id="PTHR24015">
    <property type="entry name" value="OS07G0578800 PROTEIN-RELATED"/>
    <property type="match status" value="1"/>
</dbReference>
<feature type="repeat" description="PPR" evidence="2">
    <location>
        <begin position="632"/>
        <end position="666"/>
    </location>
</feature>
<dbReference type="AlphaFoldDB" id="A0A8T2QPG2"/>
<dbReference type="GO" id="GO:0003723">
    <property type="term" value="F:RNA binding"/>
    <property type="evidence" value="ECO:0007669"/>
    <property type="project" value="InterPro"/>
</dbReference>
<dbReference type="Gene3D" id="1.25.40.10">
    <property type="entry name" value="Tetratricopeptide repeat domain"/>
    <property type="match status" value="6"/>
</dbReference>
<comment type="caution">
    <text evidence="3">The sequence shown here is derived from an EMBL/GenBank/DDBJ whole genome shotgun (WGS) entry which is preliminary data.</text>
</comment>
<keyword evidence="4" id="KW-1185">Reference proteome</keyword>
<evidence type="ECO:0000256" key="2">
    <source>
        <dbReference type="PROSITE-ProRule" id="PRU00708"/>
    </source>
</evidence>
<evidence type="ECO:0000313" key="3">
    <source>
        <dbReference type="EMBL" id="KAH7286072.1"/>
    </source>
</evidence>
<dbReference type="PANTHER" id="PTHR24015:SF548">
    <property type="entry name" value="OS08G0340900 PROTEIN"/>
    <property type="match status" value="1"/>
</dbReference>
<proteinExistence type="predicted"/>
<gene>
    <name evidence="3" type="ORF">KP509_33G057300</name>
</gene>
<reference evidence="3" key="1">
    <citation type="submission" date="2021-08" db="EMBL/GenBank/DDBJ databases">
        <title>WGS assembly of Ceratopteris richardii.</title>
        <authorList>
            <person name="Marchant D.B."/>
            <person name="Chen G."/>
            <person name="Jenkins J."/>
            <person name="Shu S."/>
            <person name="Leebens-Mack J."/>
            <person name="Grimwood J."/>
            <person name="Schmutz J."/>
            <person name="Soltis P."/>
            <person name="Soltis D."/>
            <person name="Chen Z.-H."/>
        </authorList>
    </citation>
    <scope>NUCLEOTIDE SEQUENCE</scope>
    <source>
        <strain evidence="3">Whitten #5841</strain>
        <tissue evidence="3">Leaf</tissue>
    </source>
</reference>
<dbReference type="FunFam" id="1.25.40.10:FF:000090">
    <property type="entry name" value="Pentatricopeptide repeat-containing protein, chloroplastic"/>
    <property type="match status" value="1"/>
</dbReference>
<dbReference type="InterPro" id="IPR046960">
    <property type="entry name" value="PPR_At4g14850-like_plant"/>
</dbReference>
<feature type="repeat" description="PPR" evidence="2">
    <location>
        <begin position="430"/>
        <end position="464"/>
    </location>
</feature>
<dbReference type="InterPro" id="IPR002885">
    <property type="entry name" value="PPR_rpt"/>
</dbReference>
<dbReference type="GO" id="GO:0009451">
    <property type="term" value="P:RNA modification"/>
    <property type="evidence" value="ECO:0007669"/>
    <property type="project" value="InterPro"/>
</dbReference>
<feature type="repeat" description="PPR" evidence="2">
    <location>
        <begin position="130"/>
        <end position="164"/>
    </location>
</feature>
<dbReference type="Proteomes" id="UP000825935">
    <property type="component" value="Chromosome 33"/>
</dbReference>
<dbReference type="NCBIfam" id="TIGR00756">
    <property type="entry name" value="PPR"/>
    <property type="match status" value="7"/>
</dbReference>
<dbReference type="OrthoDB" id="1887476at2759"/>
<organism evidence="3 4">
    <name type="scientific">Ceratopteris richardii</name>
    <name type="common">Triangle waterfern</name>
    <dbReference type="NCBI Taxonomy" id="49495"/>
    <lineage>
        <taxon>Eukaryota</taxon>
        <taxon>Viridiplantae</taxon>
        <taxon>Streptophyta</taxon>
        <taxon>Embryophyta</taxon>
        <taxon>Tracheophyta</taxon>
        <taxon>Polypodiopsida</taxon>
        <taxon>Polypodiidae</taxon>
        <taxon>Polypodiales</taxon>
        <taxon>Pteridineae</taxon>
        <taxon>Pteridaceae</taxon>
        <taxon>Parkerioideae</taxon>
        <taxon>Ceratopteris</taxon>
    </lineage>
</organism>
<name>A0A8T2QPG2_CERRI</name>
<dbReference type="FunFam" id="1.25.40.10:FF:000381">
    <property type="entry name" value="Pentatricopeptide repeat-containing protein"/>
    <property type="match status" value="1"/>
</dbReference>
<dbReference type="EMBL" id="CM035438">
    <property type="protein sequence ID" value="KAH7286072.1"/>
    <property type="molecule type" value="Genomic_DNA"/>
</dbReference>
<evidence type="ECO:0000256" key="1">
    <source>
        <dbReference type="ARBA" id="ARBA00022737"/>
    </source>
</evidence>
<feature type="repeat" description="PPR" evidence="2">
    <location>
        <begin position="703"/>
        <end position="737"/>
    </location>
</feature>
<keyword evidence="1" id="KW-0677">Repeat</keyword>
<dbReference type="Pfam" id="PF01535">
    <property type="entry name" value="PPR"/>
    <property type="match status" value="3"/>
</dbReference>
<dbReference type="InterPro" id="IPR011990">
    <property type="entry name" value="TPR-like_helical_dom_sf"/>
</dbReference>
<sequence length="833" mass="92757">MVPKRSLHSIQELLAEGRLRCVIAAPSENIQETKKKLKKIQKKCGNSSIKETLSQLQELGALLDETTFAALLRWCALSKSLSDGKSVHYHIKKSGLSRSRFLQNHLVQMYGSCGDLDRAFFVFSQMRMRDVFSWNFMIKSCVQQGHDRFALELFDHMQQEGISPDCILLINLLPACSNMSDINKFLARLVGSGHEANLSVGTTLIKLYGKFGQVESAREVFDSLIEKDTVLWTAMIAVYAQNKRARNALYIFNEMAQSAIFPDDVTFLSVLSACANQGYLIDGMNVHMLIVDTGLELSNSLRNALLNFYSKCDAFDEIQHIFGSMNEREVAAWAAVIAAYAQRDLVTYSIQMFEQMHQEGTLGNAVTYMNVLSACDSPTLSRTGAIVHARVLCCGLTSEVTMCNALICMYGRCGSVKEAFSVHQEMQEKDVVSWNSMIHVFTKHALDKEALQLHKQMLIEGTLPDALTFVRVLDALSIPCVLRVGKQMHVSLLGAGLEKHVVLTTALLNMYKNCGSLKSASVLFHNMHERDAVAWNAFMEANLQNADGGISLQVYEQMQQEGLLPEKASYISVLSTCAKYGVLSECKWTHARISIRFDFFDLKLGNALLNTYAKCGSVYEAHRMFQELPSKDIFSWNTLAAAYAQNGQGKIALQLLSSMQVSGVTPNAVTFVSILSACSHAGLFSEASQFLLSMEHEYGLIPDVEHHNCIIDLLGRAGRLDEAEDWIKEMSVEASSVTWLILLNACKQYVDVDRGERVAEHVFILDPYDVTPYVLLSNIYAVSGRENDAAATLRRALDKGLKLQPGHLVEEACVVENDIFFGDLQYIQIDCPG</sequence>
<evidence type="ECO:0000313" key="4">
    <source>
        <dbReference type="Proteomes" id="UP000825935"/>
    </source>
</evidence>
<evidence type="ECO:0008006" key="5">
    <source>
        <dbReference type="Google" id="ProtNLM"/>
    </source>
</evidence>
<dbReference type="FunFam" id="1.25.40.10:FF:000285">
    <property type="entry name" value="Pentatricopeptide repeat-containing protein, chloroplastic"/>
    <property type="match status" value="2"/>
</dbReference>
<feature type="repeat" description="PPR" evidence="2">
    <location>
        <begin position="531"/>
        <end position="565"/>
    </location>
</feature>
<protein>
    <recommendedName>
        <fullName evidence="5">Pentatricopeptide repeat-containing protein</fullName>
    </recommendedName>
</protein>
<dbReference type="OMA" id="WTHARIS"/>